<dbReference type="AlphaFoldDB" id="A0A2U3AML8"/>
<dbReference type="Proteomes" id="UP000245938">
    <property type="component" value="Unassembled WGS sequence"/>
</dbReference>
<evidence type="ECO:0000313" key="1">
    <source>
        <dbReference type="EMBL" id="PWI25761.1"/>
    </source>
</evidence>
<keyword evidence="2" id="KW-1185">Reference proteome</keyword>
<dbReference type="EMBL" id="QFVR01000006">
    <property type="protein sequence ID" value="PWI25761.1"/>
    <property type="molecule type" value="Genomic_DNA"/>
</dbReference>
<sequence>MKKIYYICILIMLVVVLAACDDEITLNGHYQASATNYSIDMDFDAPSKLVTLENDGKKMTSQYKIELDQLILDHRPTYQIVKIGDEQYELYKITDEGVSPKMAYTLSKK</sequence>
<reference evidence="1 2" key="1">
    <citation type="submission" date="2018-05" db="EMBL/GenBank/DDBJ databases">
        <title>Kurthia sibirica genome sequence.</title>
        <authorList>
            <person name="Maclea K.S."/>
            <person name="Goen A.E."/>
        </authorList>
    </citation>
    <scope>NUCLEOTIDE SEQUENCE [LARGE SCALE GENOMIC DNA]</scope>
    <source>
        <strain evidence="1 2">ATCC 49154</strain>
    </source>
</reference>
<proteinExistence type="predicted"/>
<protein>
    <submittedName>
        <fullName evidence="1">Uncharacterized protein</fullName>
    </submittedName>
</protein>
<dbReference type="RefSeq" id="WP_109305519.1">
    <property type="nucleotide sequence ID" value="NZ_BJUF01000068.1"/>
</dbReference>
<organism evidence="1 2">
    <name type="scientific">Kurthia sibirica</name>
    <dbReference type="NCBI Taxonomy" id="202750"/>
    <lineage>
        <taxon>Bacteria</taxon>
        <taxon>Bacillati</taxon>
        <taxon>Bacillota</taxon>
        <taxon>Bacilli</taxon>
        <taxon>Bacillales</taxon>
        <taxon>Caryophanaceae</taxon>
        <taxon>Kurthia</taxon>
    </lineage>
</organism>
<evidence type="ECO:0000313" key="2">
    <source>
        <dbReference type="Proteomes" id="UP000245938"/>
    </source>
</evidence>
<dbReference type="PROSITE" id="PS51257">
    <property type="entry name" value="PROKAR_LIPOPROTEIN"/>
    <property type="match status" value="1"/>
</dbReference>
<name>A0A2U3AML8_9BACL</name>
<gene>
    <name evidence="1" type="ORF">DEX24_06045</name>
</gene>
<accession>A0A2U3AML8</accession>
<comment type="caution">
    <text evidence="1">The sequence shown here is derived from an EMBL/GenBank/DDBJ whole genome shotgun (WGS) entry which is preliminary data.</text>
</comment>